<keyword evidence="3" id="KW-0489">Methyltransferase</keyword>
<evidence type="ECO:0000259" key="2">
    <source>
        <dbReference type="Pfam" id="PF08241"/>
    </source>
</evidence>
<evidence type="ECO:0000313" key="3">
    <source>
        <dbReference type="EMBL" id="TWP48901.1"/>
    </source>
</evidence>
<proteinExistence type="predicted"/>
<dbReference type="EMBL" id="VOBR01000018">
    <property type="protein sequence ID" value="TWP48901.1"/>
    <property type="molecule type" value="Genomic_DNA"/>
</dbReference>
<dbReference type="CDD" id="cd02440">
    <property type="entry name" value="AdoMet_MTases"/>
    <property type="match status" value="1"/>
</dbReference>
<dbReference type="Gene3D" id="3.40.50.150">
    <property type="entry name" value="Vaccinia Virus protein VP39"/>
    <property type="match status" value="1"/>
</dbReference>
<dbReference type="OrthoDB" id="3469983at2"/>
<feature type="domain" description="Methyltransferase type 11" evidence="2">
    <location>
        <begin position="44"/>
        <end position="136"/>
    </location>
</feature>
<dbReference type="SUPFAM" id="SSF53335">
    <property type="entry name" value="S-adenosyl-L-methionine-dependent methyltransferases"/>
    <property type="match status" value="1"/>
</dbReference>
<protein>
    <submittedName>
        <fullName evidence="3">Methyltransferase domain-containing protein</fullName>
    </submittedName>
</protein>
<sequence>MGKYLFGNTGALLESQFDALSGLLDAGTFARIEQLELPDRARCLEIGGGGGSVTEWLSDLVGPNGHVTATDLDVERLAPLERDNVTVLQHDVVRDVLPENAFDLVHSRLVLIHLPEREAVLRKLARALRPGGWLVLDEFACSPQHVLAAPSDADTELIMIMKARLLGLLEQAGAEIDWGNRIERLLREAGLRDVGGVREIEEWKGGSPGCRLMATTALQTRARSGASPAELDRYLELMADPSVVLSGYAICSAWGRR</sequence>
<accession>A0A563EQ79</accession>
<dbReference type="GO" id="GO:0032259">
    <property type="term" value="P:methylation"/>
    <property type="evidence" value="ECO:0007669"/>
    <property type="project" value="UniProtKB-KW"/>
</dbReference>
<dbReference type="AlphaFoldDB" id="A0A563EQ79"/>
<keyword evidence="1 3" id="KW-0808">Transferase</keyword>
<comment type="caution">
    <text evidence="3">The sequence shown here is derived from an EMBL/GenBank/DDBJ whole genome shotgun (WGS) entry which is preliminary data.</text>
</comment>
<organism evidence="3 4">
    <name type="scientific">Lentzea tibetensis</name>
    <dbReference type="NCBI Taxonomy" id="2591470"/>
    <lineage>
        <taxon>Bacteria</taxon>
        <taxon>Bacillati</taxon>
        <taxon>Actinomycetota</taxon>
        <taxon>Actinomycetes</taxon>
        <taxon>Pseudonocardiales</taxon>
        <taxon>Pseudonocardiaceae</taxon>
        <taxon>Lentzea</taxon>
    </lineage>
</organism>
<dbReference type="GO" id="GO:0008757">
    <property type="term" value="F:S-adenosylmethionine-dependent methyltransferase activity"/>
    <property type="evidence" value="ECO:0007669"/>
    <property type="project" value="InterPro"/>
</dbReference>
<evidence type="ECO:0000256" key="1">
    <source>
        <dbReference type="ARBA" id="ARBA00022679"/>
    </source>
</evidence>
<dbReference type="RefSeq" id="WP_146355692.1">
    <property type="nucleotide sequence ID" value="NZ_VOBR01000018.1"/>
</dbReference>
<reference evidence="3 4" key="1">
    <citation type="submission" date="2019-07" db="EMBL/GenBank/DDBJ databases">
        <title>Lentzea xizangensis sp. nov., isolated from Qinghai-Tibetan Plateau Soils.</title>
        <authorList>
            <person name="Huang J."/>
        </authorList>
    </citation>
    <scope>NUCLEOTIDE SEQUENCE [LARGE SCALE GENOMIC DNA]</scope>
    <source>
        <strain evidence="3 4">FXJ1.1311</strain>
    </source>
</reference>
<keyword evidence="4" id="KW-1185">Reference proteome</keyword>
<dbReference type="Proteomes" id="UP000316639">
    <property type="component" value="Unassembled WGS sequence"/>
</dbReference>
<dbReference type="InterPro" id="IPR013216">
    <property type="entry name" value="Methyltransf_11"/>
</dbReference>
<dbReference type="Pfam" id="PF08241">
    <property type="entry name" value="Methyltransf_11"/>
    <property type="match status" value="1"/>
</dbReference>
<evidence type="ECO:0000313" key="4">
    <source>
        <dbReference type="Proteomes" id="UP000316639"/>
    </source>
</evidence>
<gene>
    <name evidence="3" type="ORF">FKR81_26785</name>
</gene>
<dbReference type="PANTHER" id="PTHR43861:SF3">
    <property type="entry name" value="PUTATIVE (AFU_ORTHOLOGUE AFUA_2G14390)-RELATED"/>
    <property type="match status" value="1"/>
</dbReference>
<dbReference type="PANTHER" id="PTHR43861">
    <property type="entry name" value="TRANS-ACONITATE 2-METHYLTRANSFERASE-RELATED"/>
    <property type="match status" value="1"/>
</dbReference>
<dbReference type="InterPro" id="IPR029063">
    <property type="entry name" value="SAM-dependent_MTases_sf"/>
</dbReference>
<name>A0A563EQ79_9PSEU</name>